<accession>J3S6P4</accession>
<feature type="domain" description="GGDEF" evidence="1">
    <location>
        <begin position="317"/>
        <end position="455"/>
    </location>
</feature>
<evidence type="ECO:0000313" key="2">
    <source>
        <dbReference type="EMBL" id="AFJ79971.1"/>
    </source>
</evidence>
<dbReference type="PANTHER" id="PTHR46663">
    <property type="entry name" value="DIGUANYLATE CYCLASE DGCT-RELATED"/>
    <property type="match status" value="1"/>
</dbReference>
<proteinExistence type="predicted"/>
<dbReference type="CDD" id="cd01949">
    <property type="entry name" value="GGDEF"/>
    <property type="match status" value="1"/>
</dbReference>
<dbReference type="InterPro" id="IPR000160">
    <property type="entry name" value="GGDEF_dom"/>
</dbReference>
<dbReference type="InterPro" id="IPR052163">
    <property type="entry name" value="DGC-Regulatory_Protein"/>
</dbReference>
<name>J3S6P4_ACYSU</name>
<dbReference type="PROSITE" id="PS50887">
    <property type="entry name" value="GGDEF"/>
    <property type="match status" value="1"/>
</dbReference>
<dbReference type="Gene3D" id="3.30.70.270">
    <property type="match status" value="1"/>
</dbReference>
<organism evidence="2">
    <name type="scientific">Acytostelium subglobosum</name>
    <name type="common">Slime mold</name>
    <dbReference type="NCBI Taxonomy" id="361139"/>
    <lineage>
        <taxon>Eukaryota</taxon>
        <taxon>Amoebozoa</taxon>
        <taxon>Evosea</taxon>
        <taxon>Eumycetozoa</taxon>
        <taxon>Dictyostelia</taxon>
        <taxon>Acytosteliales</taxon>
        <taxon>Acytosteliaceae</taxon>
        <taxon>Acytostelium</taxon>
    </lineage>
</organism>
<dbReference type="GO" id="GO:0052621">
    <property type="term" value="F:diguanylate cyclase activity"/>
    <property type="evidence" value="ECO:0007669"/>
    <property type="project" value="UniProtKB-EC"/>
</dbReference>
<dbReference type="InterPro" id="IPR043128">
    <property type="entry name" value="Rev_trsase/Diguanyl_cyclase"/>
</dbReference>
<keyword evidence="2" id="KW-0548">Nucleotidyltransferase</keyword>
<dbReference type="EC" id="2.7.7.65" evidence="2"/>
<dbReference type="NCBIfam" id="TIGR00254">
    <property type="entry name" value="GGDEF"/>
    <property type="match status" value="1"/>
</dbReference>
<dbReference type="InterPro" id="IPR029787">
    <property type="entry name" value="Nucleotide_cyclase"/>
</dbReference>
<dbReference type="Pfam" id="PF00990">
    <property type="entry name" value="GGDEF"/>
    <property type="match status" value="1"/>
</dbReference>
<keyword evidence="2" id="KW-0808">Transferase</keyword>
<dbReference type="SUPFAM" id="SSF55073">
    <property type="entry name" value="Nucleotide cyclase"/>
    <property type="match status" value="1"/>
</dbReference>
<dbReference type="AlphaFoldDB" id="J3S6P4"/>
<sequence length="463" mass="53330">MEILEDSVYRLFTHNQLDEEVSRPTTTIGTSKNNNRVTNTDQSMIFHMDLPHCINDSPINYRYYQATDHYPRPSTLLDNHNNNNYSQQDKLEIYLCPANNNLLYNNYNNNNNNNNSIEQPIFDYTYRDLITLVIVIALILYNYSKRERKIIQFANTFKEILKLTPTITIIEICYDSRRRIVKTSNPINTWQDRNVFASCSNQQHDDSSTTLAAYKYSIERFCKHLCINPDTLEQSIKSSDSSRDIIIKGCSDKIYKFSGHFDAVTMSFRGAVVDISKERLEMKRLKYKITHDHLTGLQNRYQLNHRIKKFCSASTSGLCAIYFLDINRFKLINDTHGHENGDKVLKHMSNILQNTQGPDSLPIRLSGDEFLIVKRNVQSMENARAFIGESLAVVSSSPVELSNGKKISVTISYGGVVFKSHHSNSVMPEEIIKLADEYMYHMKKHGLPLVKFHTRPNVLSASV</sequence>
<reference evidence="2" key="1">
    <citation type="journal article" date="2012" name="Nature">
        <title>The prokaryote messenger c-di-GMP triggers stalk cell differentiation in Dictyostelium.</title>
        <authorList>
            <person name="Chen Z.-H."/>
            <person name="Schaap P."/>
        </authorList>
    </citation>
    <scope>NUCLEOTIDE SEQUENCE</scope>
</reference>
<dbReference type="PANTHER" id="PTHR46663:SF2">
    <property type="entry name" value="GGDEF DOMAIN-CONTAINING PROTEIN"/>
    <property type="match status" value="1"/>
</dbReference>
<evidence type="ECO:0000259" key="1">
    <source>
        <dbReference type="PROSITE" id="PS50887"/>
    </source>
</evidence>
<protein>
    <submittedName>
        <fullName evidence="2">Diguanylate cyclase A</fullName>
        <ecNumber evidence="2">2.7.7.65</ecNumber>
    </submittedName>
</protein>
<dbReference type="SMART" id="SM00267">
    <property type="entry name" value="GGDEF"/>
    <property type="match status" value="1"/>
</dbReference>
<dbReference type="EMBL" id="JQ676837">
    <property type="protein sequence ID" value="AFJ79971.1"/>
    <property type="molecule type" value="Genomic_DNA"/>
</dbReference>